<feature type="transmembrane region" description="Helical" evidence="6">
    <location>
        <begin position="120"/>
        <end position="141"/>
    </location>
</feature>
<evidence type="ECO:0000256" key="1">
    <source>
        <dbReference type="ARBA" id="ARBA00004141"/>
    </source>
</evidence>
<protein>
    <submittedName>
        <fullName evidence="8">Oxalate:formate antiporter</fullName>
    </submittedName>
</protein>
<evidence type="ECO:0000259" key="7">
    <source>
        <dbReference type="Pfam" id="PF06813"/>
    </source>
</evidence>
<dbReference type="Pfam" id="PF06813">
    <property type="entry name" value="Nodulin-like"/>
    <property type="match status" value="1"/>
</dbReference>
<evidence type="ECO:0000256" key="2">
    <source>
        <dbReference type="ARBA" id="ARBA00022692"/>
    </source>
</evidence>
<evidence type="ECO:0000256" key="6">
    <source>
        <dbReference type="SAM" id="Phobius"/>
    </source>
</evidence>
<dbReference type="PANTHER" id="PTHR21576:SF157">
    <property type="entry name" value="NODULIN-LIKE DOMAIN-CONTAINING PROTEIN"/>
    <property type="match status" value="1"/>
</dbReference>
<organism evidence="8">
    <name type="scientific">Lygus hesperus</name>
    <name type="common">Western plant bug</name>
    <dbReference type="NCBI Taxonomy" id="30085"/>
    <lineage>
        <taxon>Eukaryota</taxon>
        <taxon>Metazoa</taxon>
        <taxon>Ecdysozoa</taxon>
        <taxon>Arthropoda</taxon>
        <taxon>Hexapoda</taxon>
        <taxon>Insecta</taxon>
        <taxon>Pterygota</taxon>
        <taxon>Neoptera</taxon>
        <taxon>Paraneoptera</taxon>
        <taxon>Hemiptera</taxon>
        <taxon>Heteroptera</taxon>
        <taxon>Panheteroptera</taxon>
        <taxon>Cimicomorpha</taxon>
        <taxon>Miridae</taxon>
        <taxon>Mirini</taxon>
        <taxon>Lygus</taxon>
    </lineage>
</organism>
<name>A0A0A9WUS9_LYGHE</name>
<evidence type="ECO:0000313" key="8">
    <source>
        <dbReference type="EMBL" id="JAG12227.1"/>
    </source>
</evidence>
<feature type="transmembrane region" description="Helical" evidence="6">
    <location>
        <begin position="277"/>
        <end position="298"/>
    </location>
</feature>
<dbReference type="InterPro" id="IPR010658">
    <property type="entry name" value="Nodulin-like"/>
</dbReference>
<feature type="transmembrane region" description="Helical" evidence="6">
    <location>
        <begin position="153"/>
        <end position="178"/>
    </location>
</feature>
<dbReference type="GO" id="GO:0016020">
    <property type="term" value="C:membrane"/>
    <property type="evidence" value="ECO:0007669"/>
    <property type="project" value="UniProtKB-SubCell"/>
</dbReference>
<reference evidence="8" key="2">
    <citation type="submission" date="2014-07" db="EMBL/GenBank/DDBJ databases">
        <authorList>
            <person name="Hull J."/>
        </authorList>
    </citation>
    <scope>NUCLEOTIDE SEQUENCE</scope>
</reference>
<feature type="compositionally biased region" description="Polar residues" evidence="5">
    <location>
        <begin position="314"/>
        <end position="331"/>
    </location>
</feature>
<dbReference type="EMBL" id="GBHO01031377">
    <property type="protein sequence ID" value="JAG12227.1"/>
    <property type="molecule type" value="Transcribed_RNA"/>
</dbReference>
<keyword evidence="4 6" id="KW-0472">Membrane</keyword>
<dbReference type="PANTHER" id="PTHR21576">
    <property type="entry name" value="UNCHARACTERIZED NODULIN-LIKE PROTEIN"/>
    <property type="match status" value="1"/>
</dbReference>
<proteinExistence type="predicted"/>
<accession>A0A0A9WUS9</accession>
<dbReference type="InterPro" id="IPR036259">
    <property type="entry name" value="MFS_trans_sf"/>
</dbReference>
<sequence length="345" mass="37944">MSGEHVLLEILDSVPQKRISETRRFAILVLGSLCCMCCSFSYAFNLIAPTMQQKYNLSQRDITTITTVGLVVQYSSLPYAFLYDHFGPLIVSALGLIYFVTGSVGMALCFQGIITGTVVRLSVLNAIMLSGCSMFDLTSCVTTPSHFPTRKGLVAALLKTFTGLGSAIVGALYIAFFNTRVDNYLFFLAAIGGVTGICAIAFMHLPSYHLTNYQLLHMEEDEKRVRLARKTQYLKQNPPLACFIYGFALITFLIVFLPTESALVTYLNLSSKYKAGFGIIVTIATLAFIGVAFPVAFIKELNYKRKSSSSFSSEPLSVNNNREAPYNSNNRVDNDTKACVTVSPE</sequence>
<evidence type="ECO:0000256" key="5">
    <source>
        <dbReference type="SAM" id="MobiDB-lite"/>
    </source>
</evidence>
<reference evidence="8" key="1">
    <citation type="journal article" date="2014" name="PLoS ONE">
        <title>Transcriptome-Based Identification of ABC Transporters in the Western Tarnished Plant Bug Lygus hesperus.</title>
        <authorList>
            <person name="Hull J.J."/>
            <person name="Chaney K."/>
            <person name="Geib S.M."/>
            <person name="Fabrick J.A."/>
            <person name="Brent C.S."/>
            <person name="Walsh D."/>
            <person name="Lavine L.C."/>
        </authorList>
    </citation>
    <scope>NUCLEOTIDE SEQUENCE</scope>
</reference>
<dbReference type="SUPFAM" id="SSF103473">
    <property type="entry name" value="MFS general substrate transporter"/>
    <property type="match status" value="1"/>
</dbReference>
<dbReference type="Gene3D" id="1.20.1250.20">
    <property type="entry name" value="MFS general substrate transporter like domains"/>
    <property type="match status" value="1"/>
</dbReference>
<gene>
    <name evidence="8" type="primary">oxlT</name>
    <name evidence="8" type="ORF">CM83_38353</name>
</gene>
<feature type="region of interest" description="Disordered" evidence="5">
    <location>
        <begin position="308"/>
        <end position="345"/>
    </location>
</feature>
<evidence type="ECO:0000256" key="4">
    <source>
        <dbReference type="ARBA" id="ARBA00023136"/>
    </source>
</evidence>
<comment type="subcellular location">
    <subcellularLocation>
        <location evidence="1">Membrane</location>
        <topology evidence="1">Multi-pass membrane protein</topology>
    </subcellularLocation>
</comment>
<keyword evidence="2 6" id="KW-0812">Transmembrane</keyword>
<feature type="transmembrane region" description="Helical" evidence="6">
    <location>
        <begin position="25"/>
        <end position="44"/>
    </location>
</feature>
<keyword evidence="3 6" id="KW-1133">Transmembrane helix</keyword>
<feature type="transmembrane region" description="Helical" evidence="6">
    <location>
        <begin position="239"/>
        <end position="257"/>
    </location>
</feature>
<feature type="domain" description="Nodulin-like" evidence="7">
    <location>
        <begin position="36"/>
        <end position="203"/>
    </location>
</feature>
<dbReference type="AlphaFoldDB" id="A0A0A9WUS9"/>
<feature type="transmembrane region" description="Helical" evidence="6">
    <location>
        <begin position="89"/>
        <end position="114"/>
    </location>
</feature>
<evidence type="ECO:0000256" key="3">
    <source>
        <dbReference type="ARBA" id="ARBA00022989"/>
    </source>
</evidence>
<feature type="transmembrane region" description="Helical" evidence="6">
    <location>
        <begin position="184"/>
        <end position="205"/>
    </location>
</feature>